<protein>
    <submittedName>
        <fullName evidence="2">Winged helix-turn-helix transcriptional regulator</fullName>
    </submittedName>
</protein>
<dbReference type="Gene3D" id="1.10.10.10">
    <property type="entry name" value="Winged helix-like DNA-binding domain superfamily/Winged helix DNA-binding domain"/>
    <property type="match status" value="1"/>
</dbReference>
<name>A0AB39TVE3_9ACTN</name>
<organism evidence="2">
    <name type="scientific">Streptomyces sp. Y1</name>
    <dbReference type="NCBI Taxonomy" id="3238634"/>
    <lineage>
        <taxon>Bacteria</taxon>
        <taxon>Bacillati</taxon>
        <taxon>Actinomycetota</taxon>
        <taxon>Actinomycetes</taxon>
        <taxon>Kitasatosporales</taxon>
        <taxon>Streptomycetaceae</taxon>
        <taxon>Streptomyces</taxon>
    </lineage>
</organism>
<dbReference type="SUPFAM" id="SSF46785">
    <property type="entry name" value="Winged helix' DNA-binding domain"/>
    <property type="match status" value="1"/>
</dbReference>
<reference evidence="2" key="1">
    <citation type="submission" date="2024-07" db="EMBL/GenBank/DDBJ databases">
        <authorList>
            <person name="Yu S.T."/>
        </authorList>
    </citation>
    <scope>NUCLEOTIDE SEQUENCE</scope>
    <source>
        <strain evidence="2">Y1</strain>
    </source>
</reference>
<dbReference type="PROSITE" id="PS51118">
    <property type="entry name" value="HTH_HXLR"/>
    <property type="match status" value="1"/>
</dbReference>
<dbReference type="EMBL" id="CP163445">
    <property type="protein sequence ID" value="XDQ82973.1"/>
    <property type="molecule type" value="Genomic_DNA"/>
</dbReference>
<dbReference type="InterPro" id="IPR036388">
    <property type="entry name" value="WH-like_DNA-bd_sf"/>
</dbReference>
<evidence type="ECO:0000313" key="2">
    <source>
        <dbReference type="EMBL" id="XDQ82973.1"/>
    </source>
</evidence>
<gene>
    <name evidence="2" type="ORF">AB2U05_32970</name>
</gene>
<accession>A0AB39TVE3</accession>
<evidence type="ECO:0000259" key="1">
    <source>
        <dbReference type="PROSITE" id="PS51118"/>
    </source>
</evidence>
<dbReference type="InterPro" id="IPR002577">
    <property type="entry name" value="HTH_HxlR"/>
</dbReference>
<dbReference type="AlphaFoldDB" id="A0AB39TVE3"/>
<sequence length="51" mass="5507">MPPHVEYELTDLGRSLREALQPLLVWGEVHLDEVDAGGASPGKGEAPLERA</sequence>
<dbReference type="RefSeq" id="WP_369185199.1">
    <property type="nucleotide sequence ID" value="NZ_CP163445.1"/>
</dbReference>
<dbReference type="Pfam" id="PF01638">
    <property type="entry name" value="HxlR"/>
    <property type="match status" value="1"/>
</dbReference>
<proteinExistence type="predicted"/>
<dbReference type="InterPro" id="IPR036390">
    <property type="entry name" value="WH_DNA-bd_sf"/>
</dbReference>
<feature type="domain" description="HTH hxlR-type" evidence="1">
    <location>
        <begin position="1"/>
        <end position="35"/>
    </location>
</feature>